<evidence type="ECO:0000256" key="9">
    <source>
        <dbReference type="RuleBase" id="RU367081"/>
    </source>
</evidence>
<keyword evidence="3 9" id="KW-0812">Transmembrane</keyword>
<comment type="catalytic activity">
    <reaction evidence="8 9">
        <text>a di-trans,poly-cis-dolichal + NADP(+) = a di-trans,poly-cis-polyprenal + NADPH + H(+)</text>
        <dbReference type="Rhea" id="RHEA:80727"/>
        <dbReference type="Rhea" id="RHEA-COMP:19536"/>
        <dbReference type="Rhea" id="RHEA-COMP:19537"/>
        <dbReference type="ChEBI" id="CHEBI:15378"/>
        <dbReference type="ChEBI" id="CHEBI:57783"/>
        <dbReference type="ChEBI" id="CHEBI:58349"/>
        <dbReference type="ChEBI" id="CHEBI:231623"/>
        <dbReference type="ChEBI" id="CHEBI:231637"/>
        <dbReference type="EC" id="1.3.1.94"/>
    </reaction>
    <physiologicalReaction direction="right-to-left" evidence="8 9">
        <dbReference type="Rhea" id="RHEA:80729"/>
    </physiologicalReaction>
</comment>
<keyword evidence="9" id="KW-0521">NADP</keyword>
<keyword evidence="9" id="KW-0256">Endoplasmic reticulum</keyword>
<feature type="domain" description="3-oxo-5-alpha-steroid 4-dehydrogenase C-terminal" evidence="10">
    <location>
        <begin position="186"/>
        <end position="304"/>
    </location>
</feature>
<dbReference type="GO" id="GO:0006488">
    <property type="term" value="P:dolichol-linked oligosaccharide biosynthetic process"/>
    <property type="evidence" value="ECO:0007669"/>
    <property type="project" value="UniProtKB-UniRule"/>
</dbReference>
<feature type="transmembrane region" description="Helical" evidence="9">
    <location>
        <begin position="65"/>
        <end position="88"/>
    </location>
</feature>
<keyword evidence="5 9" id="KW-0472">Membrane</keyword>
<dbReference type="GO" id="GO:0160198">
    <property type="term" value="F:polyprenal reductase activity"/>
    <property type="evidence" value="ECO:0007669"/>
    <property type="project" value="UniProtKB-EC"/>
</dbReference>
<dbReference type="GO" id="GO:0005789">
    <property type="term" value="C:endoplasmic reticulum membrane"/>
    <property type="evidence" value="ECO:0007669"/>
    <property type="project" value="UniProtKB-SubCell"/>
</dbReference>
<dbReference type="PANTHER" id="PTHR14624:SF0">
    <property type="entry name" value="POLYPRENOL REDUCTASE"/>
    <property type="match status" value="1"/>
</dbReference>
<sequence length="304" mass="35461">MSLSPIKIIFSSAAIYTAFIGIFINLYQNYLPSFIVNTFLYGKYSLPTSNTTPSIKVPKRWFRHFYVFATIWSSIFLILTSFYYFHVIHSIPKLAKDFLSYFILEDQVATVSAVDTLLALFLITIQSYKRFYETHYVSVFSNAMMDISHYLIGLIHYFGTILAIVVESPGFSQSGKFENSFQFKDISYKEVVISLIFLWAWWNQLKSATILGNLRKNKKGEVVTQEHRIPYGGLFSYVSSPHSMCEIIMYLCLSLILFENHTFHYITAWVLVNQVETSILAHRWYKNKFKEYPKNRKALIPSIF</sequence>
<dbReference type="GO" id="GO:0102389">
    <property type="term" value="F:polyprenol reductase activity"/>
    <property type="evidence" value="ECO:0007669"/>
    <property type="project" value="UniProtKB-UniRule"/>
</dbReference>
<dbReference type="EC" id="1.3.1.94" evidence="2 9"/>
<evidence type="ECO:0000256" key="3">
    <source>
        <dbReference type="ARBA" id="ARBA00022692"/>
    </source>
</evidence>
<organism evidence="11 12">
    <name type="scientific">Rhynocoris fuscipes</name>
    <dbReference type="NCBI Taxonomy" id="488301"/>
    <lineage>
        <taxon>Eukaryota</taxon>
        <taxon>Metazoa</taxon>
        <taxon>Ecdysozoa</taxon>
        <taxon>Arthropoda</taxon>
        <taxon>Hexapoda</taxon>
        <taxon>Insecta</taxon>
        <taxon>Pterygota</taxon>
        <taxon>Neoptera</taxon>
        <taxon>Paraneoptera</taxon>
        <taxon>Hemiptera</taxon>
        <taxon>Heteroptera</taxon>
        <taxon>Panheteroptera</taxon>
        <taxon>Cimicomorpha</taxon>
        <taxon>Reduviidae</taxon>
        <taxon>Harpactorinae</taxon>
        <taxon>Harpactorini</taxon>
        <taxon>Rhynocoris</taxon>
    </lineage>
</organism>
<evidence type="ECO:0000313" key="11">
    <source>
        <dbReference type="EMBL" id="KAK9508945.1"/>
    </source>
</evidence>
<comment type="similarity">
    <text evidence="6 9">Belongs to the steroid 5-alpha reductase family. Polyprenal reductase subfamily.</text>
</comment>
<evidence type="ECO:0000259" key="10">
    <source>
        <dbReference type="Pfam" id="PF02544"/>
    </source>
</evidence>
<keyword evidence="9" id="KW-0560">Oxidoreductase</keyword>
<evidence type="ECO:0000256" key="6">
    <source>
        <dbReference type="ARBA" id="ARBA00046320"/>
    </source>
</evidence>
<evidence type="ECO:0000256" key="4">
    <source>
        <dbReference type="ARBA" id="ARBA00022989"/>
    </source>
</evidence>
<comment type="caution">
    <text evidence="11">The sequence shown here is derived from an EMBL/GenBank/DDBJ whole genome shotgun (WGS) entry which is preliminary data.</text>
</comment>
<protein>
    <recommendedName>
        <fullName evidence="7 9">Polyprenal reductase</fullName>
        <ecNumber evidence="2 9">1.3.1.94</ecNumber>
    </recommendedName>
</protein>
<evidence type="ECO:0000256" key="1">
    <source>
        <dbReference type="ARBA" id="ARBA00004127"/>
    </source>
</evidence>
<feature type="transmembrane region" description="Helical" evidence="9">
    <location>
        <begin position="147"/>
        <end position="166"/>
    </location>
</feature>
<dbReference type="GO" id="GO:0016095">
    <property type="term" value="P:polyprenol catabolic process"/>
    <property type="evidence" value="ECO:0007669"/>
    <property type="project" value="UniProtKB-UniRule"/>
</dbReference>
<comment type="function">
    <text evidence="9">Plays a key role in early steps of protein N-linked glycosylation by being involved in the conversion of polyprenol into dolichol. Acts as a polyprenal reductase that mediates the reduction of polyprenal into dolichal in a NADP-dependent mechanism. Dolichols are required for the synthesis of dolichol-linked monosaccharides and the oligosaccharide precursor used for N-glycosylation.</text>
</comment>
<dbReference type="PROSITE" id="PS50244">
    <property type="entry name" value="S5A_REDUCTASE"/>
    <property type="match status" value="1"/>
</dbReference>
<feature type="transmembrane region" description="Helical" evidence="9">
    <location>
        <begin position="6"/>
        <end position="27"/>
    </location>
</feature>
<dbReference type="PANTHER" id="PTHR14624">
    <property type="entry name" value="DFG10 PROTEIN"/>
    <property type="match status" value="1"/>
</dbReference>
<dbReference type="AlphaFoldDB" id="A0AAW1DGY4"/>
<evidence type="ECO:0000313" key="12">
    <source>
        <dbReference type="Proteomes" id="UP001461498"/>
    </source>
</evidence>
<dbReference type="Proteomes" id="UP001461498">
    <property type="component" value="Unassembled WGS sequence"/>
</dbReference>
<feature type="transmembrane region" description="Helical" evidence="9">
    <location>
        <begin position="186"/>
        <end position="202"/>
    </location>
</feature>
<dbReference type="Pfam" id="PF02544">
    <property type="entry name" value="Steroid_dh"/>
    <property type="match status" value="1"/>
</dbReference>
<proteinExistence type="inferred from homology"/>
<dbReference type="GO" id="GO:0003865">
    <property type="term" value="F:3-oxo-5-alpha-steroid 4-dehydrogenase activity"/>
    <property type="evidence" value="ECO:0007669"/>
    <property type="project" value="TreeGrafter"/>
</dbReference>
<keyword evidence="12" id="KW-1185">Reference proteome</keyword>
<gene>
    <name evidence="11" type="ORF">O3M35_006375</name>
</gene>
<keyword evidence="4 9" id="KW-1133">Transmembrane helix</keyword>
<evidence type="ECO:0000256" key="8">
    <source>
        <dbReference type="ARBA" id="ARBA00049427"/>
    </source>
</evidence>
<evidence type="ECO:0000256" key="5">
    <source>
        <dbReference type="ARBA" id="ARBA00023136"/>
    </source>
</evidence>
<evidence type="ECO:0000256" key="2">
    <source>
        <dbReference type="ARBA" id="ARBA00012522"/>
    </source>
</evidence>
<comment type="pathway">
    <text evidence="9">Protein modification; protein glycosylation.</text>
</comment>
<dbReference type="InterPro" id="IPR001104">
    <property type="entry name" value="3-oxo-5_a-steroid_4-DH_C"/>
</dbReference>
<evidence type="ECO:0000256" key="7">
    <source>
        <dbReference type="ARBA" id="ARBA00047186"/>
    </source>
</evidence>
<name>A0AAW1DGY4_9HEMI</name>
<feature type="transmembrane region" description="Helical" evidence="9">
    <location>
        <begin position="108"/>
        <end position="126"/>
    </location>
</feature>
<reference evidence="11 12" key="1">
    <citation type="submission" date="2022-12" db="EMBL/GenBank/DDBJ databases">
        <title>Chromosome-level genome assembly of true bugs.</title>
        <authorList>
            <person name="Ma L."/>
            <person name="Li H."/>
        </authorList>
    </citation>
    <scope>NUCLEOTIDE SEQUENCE [LARGE SCALE GENOMIC DNA]</scope>
    <source>
        <strain evidence="11">Lab_2022b</strain>
    </source>
</reference>
<comment type="subcellular location">
    <subcellularLocation>
        <location evidence="1">Endomembrane system</location>
        <topology evidence="1">Multi-pass membrane protein</topology>
    </subcellularLocation>
    <subcellularLocation>
        <location evidence="9">Endoplasmic reticulum membrane</location>
    </subcellularLocation>
</comment>
<dbReference type="EMBL" id="JAPXFL010000003">
    <property type="protein sequence ID" value="KAK9508945.1"/>
    <property type="molecule type" value="Genomic_DNA"/>
</dbReference>
<accession>A0AAW1DGY4</accession>
<dbReference type="InterPro" id="IPR039698">
    <property type="entry name" value="Dfg10/SRD5A3"/>
</dbReference>